<sequence>MMAHRPGSCRTFRRVNDTRLKLTSNRLILSSRILGNIGLDTNVASTAIRPDKVRRIHYYRSCGKYPNGVLPTGRQYLKKEMVRNHKNSFPTGPNPRQTVALESEDHLGLCDKQPIYVSKEVSHALMNNQPVVALETTIYTHGFPYPENVSLALDLEEIVRQKGAVPATIGILHGEARVGLSHQDIIKLASAAGKPETMKVSRRDIPYILGLGIAGRKLNGGTTVSGTMMLARRAGIKVFGTGGIGGVHRGVEDSMDISADLTELGRTSIAVISSGCKSFLDIQRTLEYLETQGATVCTFADGREGDVEFPAFYTRDSGVKSHGVVQTAREAAAIIYSQELFGNTRECHSGMLFANPIPKEFSIPKEEIDAAINQAVREAAEQGFHGHANTPFILSRIKDLTKGNSLPANRALIESNVAMAASVAVELCKFRASKDPLVRNKGSKVAETGAAKSVKDSTRIEANNTSHDIHVIGSVAVDLSCDYTGQQGELSPQLKTSNIATIVPSIGGVGHNVALAAHRAGGASSVQLCSFIADDLAGKTVLAALKNEGLDTSGIKTLPASSSRTAQYVAINDAKKDLMLAMADMSILVTQSSESLTQKSAPTGLKWAVVDANWQKGNIRKLISHYSNMSVRVAFEPVSVAKSAGLFEYDPDVDREGVCTLRPFPDTKLDLATPNQHELAAMYAVAKKQNYFESDAWWHAIDALGIPSSGARDRFVSIANHKITDQGIPQQAIQLLPFIPTILTKLGVEGVLVTKLLQPNDFRLCDPAYAPYILSRCSNGSKDIGGVYMRLFPAFETVNDVVSVNGAGDTFLGVLVAGLAKGIQLEERLINLAQKGAVMTLRSKESVSPQLEELSTELDALATEGACSST</sequence>
<dbReference type="GO" id="GO:0016798">
    <property type="term" value="F:hydrolase activity, acting on glycosyl bonds"/>
    <property type="evidence" value="ECO:0007669"/>
    <property type="project" value="UniProtKB-KW"/>
</dbReference>
<evidence type="ECO:0000313" key="7">
    <source>
        <dbReference type="EMBL" id="KAK2623946.1"/>
    </source>
</evidence>
<keyword evidence="3" id="KW-0464">Manganese</keyword>
<feature type="domain" description="Carbohydrate kinase PfkB" evidence="6">
    <location>
        <begin position="468"/>
        <end position="686"/>
    </location>
</feature>
<dbReference type="EMBL" id="JAUBYV010000011">
    <property type="protein sequence ID" value="KAK2623946.1"/>
    <property type="molecule type" value="Genomic_DNA"/>
</dbReference>
<keyword evidence="4" id="KW-0456">Lyase</keyword>
<keyword evidence="2" id="KW-0378">Hydrolase</keyword>
<dbReference type="Pfam" id="PF04227">
    <property type="entry name" value="Indigoidine_A"/>
    <property type="match status" value="1"/>
</dbReference>
<dbReference type="GO" id="GO:0004730">
    <property type="term" value="F:pseudouridylate synthase activity"/>
    <property type="evidence" value="ECO:0007669"/>
    <property type="project" value="InterPro"/>
</dbReference>
<dbReference type="HAMAP" id="MF_01876">
    <property type="entry name" value="PsiMP_glycosidase"/>
    <property type="match status" value="1"/>
</dbReference>
<dbReference type="AlphaFoldDB" id="A0AAD9SUG0"/>
<dbReference type="SUPFAM" id="SSF53613">
    <property type="entry name" value="Ribokinase-like"/>
    <property type="match status" value="1"/>
</dbReference>
<dbReference type="InterPro" id="IPR029056">
    <property type="entry name" value="Ribokinase-like"/>
</dbReference>
<protein>
    <recommendedName>
        <fullName evidence="6">Carbohydrate kinase PfkB domain-containing protein</fullName>
    </recommendedName>
</protein>
<comment type="caution">
    <text evidence="7">The sequence shown here is derived from an EMBL/GenBank/DDBJ whole genome shotgun (WGS) entry which is preliminary data.</text>
</comment>
<dbReference type="InterPro" id="IPR007342">
    <property type="entry name" value="PsuG"/>
</dbReference>
<dbReference type="PANTHER" id="PTHR42909:SF1">
    <property type="entry name" value="CARBOHYDRATE KINASE PFKB DOMAIN-CONTAINING PROTEIN"/>
    <property type="match status" value="1"/>
</dbReference>
<evidence type="ECO:0000256" key="3">
    <source>
        <dbReference type="ARBA" id="ARBA00023211"/>
    </source>
</evidence>
<dbReference type="GO" id="GO:0046872">
    <property type="term" value="F:metal ion binding"/>
    <property type="evidence" value="ECO:0007669"/>
    <property type="project" value="UniProtKB-KW"/>
</dbReference>
<keyword evidence="8" id="KW-1185">Reference proteome</keyword>
<reference evidence="7" key="1">
    <citation type="submission" date="2023-06" db="EMBL/GenBank/DDBJ databases">
        <title>Draft genome of Marssonina rosae.</title>
        <authorList>
            <person name="Cheng Q."/>
        </authorList>
    </citation>
    <scope>NUCLEOTIDE SEQUENCE</scope>
    <source>
        <strain evidence="7">R4</strain>
    </source>
</reference>
<evidence type="ECO:0000259" key="6">
    <source>
        <dbReference type="Pfam" id="PF00294"/>
    </source>
</evidence>
<organism evidence="7 8">
    <name type="scientific">Diplocarpon rosae</name>
    <dbReference type="NCBI Taxonomy" id="946125"/>
    <lineage>
        <taxon>Eukaryota</taxon>
        <taxon>Fungi</taxon>
        <taxon>Dikarya</taxon>
        <taxon>Ascomycota</taxon>
        <taxon>Pezizomycotina</taxon>
        <taxon>Leotiomycetes</taxon>
        <taxon>Helotiales</taxon>
        <taxon>Drepanopezizaceae</taxon>
        <taxon>Diplocarpon</taxon>
    </lineage>
</organism>
<gene>
    <name evidence="7" type="ORF">QTJ16_006580</name>
</gene>
<evidence type="ECO:0000256" key="2">
    <source>
        <dbReference type="ARBA" id="ARBA00022801"/>
    </source>
</evidence>
<dbReference type="Proteomes" id="UP001285354">
    <property type="component" value="Unassembled WGS sequence"/>
</dbReference>
<evidence type="ECO:0000313" key="8">
    <source>
        <dbReference type="Proteomes" id="UP001285354"/>
    </source>
</evidence>
<dbReference type="SUPFAM" id="SSF110581">
    <property type="entry name" value="Indigoidine synthase A-like"/>
    <property type="match status" value="1"/>
</dbReference>
<dbReference type="GO" id="GO:0005737">
    <property type="term" value="C:cytoplasm"/>
    <property type="evidence" value="ECO:0007669"/>
    <property type="project" value="TreeGrafter"/>
</dbReference>
<dbReference type="PANTHER" id="PTHR42909">
    <property type="entry name" value="ZGC:136858"/>
    <property type="match status" value="1"/>
</dbReference>
<evidence type="ECO:0000256" key="4">
    <source>
        <dbReference type="ARBA" id="ARBA00023239"/>
    </source>
</evidence>
<proteinExistence type="inferred from homology"/>
<dbReference type="CDD" id="cd01941">
    <property type="entry name" value="YeiC_kinase_like"/>
    <property type="match status" value="1"/>
</dbReference>
<name>A0AAD9SUG0_9HELO</name>
<dbReference type="Gene3D" id="3.40.1790.10">
    <property type="entry name" value="Indigoidine synthase domain"/>
    <property type="match status" value="1"/>
</dbReference>
<evidence type="ECO:0000256" key="5">
    <source>
        <dbReference type="ARBA" id="ARBA00023295"/>
    </source>
</evidence>
<dbReference type="Gene3D" id="3.40.1190.20">
    <property type="match status" value="1"/>
</dbReference>
<keyword evidence="1" id="KW-0479">Metal-binding</keyword>
<evidence type="ECO:0000256" key="1">
    <source>
        <dbReference type="ARBA" id="ARBA00022723"/>
    </source>
</evidence>
<dbReference type="Pfam" id="PF00294">
    <property type="entry name" value="PfkB"/>
    <property type="match status" value="1"/>
</dbReference>
<keyword evidence="5" id="KW-0326">Glycosidase</keyword>
<accession>A0AAD9SUG0</accession>
<dbReference type="InterPro" id="IPR022830">
    <property type="entry name" value="Indigdn_synthA-like"/>
</dbReference>
<dbReference type="InterPro" id="IPR011611">
    <property type="entry name" value="PfkB_dom"/>
</dbReference>